<sequence>MNSFQVSDLAKQRTAVLDAARNGRAIIKDNKGSELVMLPNVKLEHLELYKEWTLNLNRLRSYLQPGGRPDVAGWGDLAWLRVFDNDDLTAFCDELSDELVIDISGDDFTGLDELLHDWKATAGQLEDPLRKRVLLSPGLDQDDFTEAEAPAEPGDK</sequence>
<evidence type="ECO:0000313" key="2">
    <source>
        <dbReference type="Proteomes" id="UP000440041"/>
    </source>
</evidence>
<comment type="caution">
    <text evidence="1">The sequence shown here is derived from an EMBL/GenBank/DDBJ whole genome shotgun (WGS) entry which is preliminary data.</text>
</comment>
<proteinExistence type="predicted"/>
<dbReference type="RefSeq" id="WP_152355812.1">
    <property type="nucleotide sequence ID" value="NZ_JBHLXF010000026.1"/>
</dbReference>
<dbReference type="Proteomes" id="UP000440041">
    <property type="component" value="Unassembled WGS sequence"/>
</dbReference>
<dbReference type="OrthoDB" id="3232134at2"/>
<dbReference type="EMBL" id="WBSO01000008">
    <property type="protein sequence ID" value="KAB8297514.1"/>
    <property type="molecule type" value="Genomic_DNA"/>
</dbReference>
<dbReference type="AlphaFoldDB" id="A0A6A2V7W6"/>
<protein>
    <submittedName>
        <fullName evidence="1">Uncharacterized protein</fullName>
    </submittedName>
</protein>
<evidence type="ECO:0000313" key="1">
    <source>
        <dbReference type="EMBL" id="KAB8297514.1"/>
    </source>
</evidence>
<organism evidence="1 2">
    <name type="scientific">Bifidobacterium apri</name>
    <dbReference type="NCBI Taxonomy" id="1769423"/>
    <lineage>
        <taxon>Bacteria</taxon>
        <taxon>Bacillati</taxon>
        <taxon>Actinomycetota</taxon>
        <taxon>Actinomycetes</taxon>
        <taxon>Bifidobacteriales</taxon>
        <taxon>Bifidobacteriaceae</taxon>
        <taxon>Bifidobacterium</taxon>
    </lineage>
</organism>
<accession>A0A6A2V7W6</accession>
<keyword evidence="2" id="KW-1185">Reference proteome</keyword>
<reference evidence="1 2" key="1">
    <citation type="submission" date="2019-09" db="EMBL/GenBank/DDBJ databases">
        <title>Characterization of the phylogenetic diversity of two novel species belonging to the genus Bifidobacterium: Bifidobacterium cebidarum sp. nov. and Bifidobacterium leontopitheci sp. nov.</title>
        <authorList>
            <person name="Lugli G.A."/>
            <person name="Duranti S."/>
            <person name="Milani C."/>
            <person name="Turroni F."/>
            <person name="Ventura M."/>
        </authorList>
    </citation>
    <scope>NUCLEOTIDE SEQUENCE [LARGE SCALE GENOMIC DNA]</scope>
    <source>
        <strain evidence="1 2">DSM 100238</strain>
    </source>
</reference>
<name>A0A6A2V7W6_9BIFI</name>
<gene>
    <name evidence="1" type="ORF">DSM100238_1230</name>
</gene>